<sequence>MAGIERLRTLKELNAPNLTNQPLCITFPTIEDKRNIDAASGGSLMNKIVAEAQKLFEEMANSSHPLVMKAKPIYEVSANSYIAALEDKVDATNAQVAKFVNLITTRMEAKACGLCSLEDRATDMCPTLYEEEEVNAIGNAPYVNPYNSGWRPNPLRCGNTNQSRANPFPQGQQNFQPRQILSRPQGESFNSISKLEELISKVASSQVEFQELTKLDLTSGFYN</sequence>
<accession>A0A1R3HG54</accession>
<dbReference type="OMA" id="CTSINYP"/>
<keyword evidence="2" id="KW-1185">Reference proteome</keyword>
<dbReference type="AlphaFoldDB" id="A0A1R3HG54"/>
<evidence type="ECO:0000313" key="1">
    <source>
        <dbReference type="EMBL" id="OMO69275.1"/>
    </source>
</evidence>
<evidence type="ECO:0000313" key="2">
    <source>
        <dbReference type="Proteomes" id="UP000188268"/>
    </source>
</evidence>
<comment type="caution">
    <text evidence="1">The sequence shown here is derived from an EMBL/GenBank/DDBJ whole genome shotgun (WGS) entry which is preliminary data.</text>
</comment>
<proteinExistence type="predicted"/>
<dbReference type="Proteomes" id="UP000188268">
    <property type="component" value="Unassembled WGS sequence"/>
</dbReference>
<dbReference type="OrthoDB" id="1689420at2759"/>
<name>A0A1R3HG54_COCAP</name>
<dbReference type="Gramene" id="OMO69275">
    <property type="protein sequence ID" value="OMO69275"/>
    <property type="gene ID" value="CCACVL1_19575"/>
</dbReference>
<organism evidence="1 2">
    <name type="scientific">Corchorus capsularis</name>
    <name type="common">Jute</name>
    <dbReference type="NCBI Taxonomy" id="210143"/>
    <lineage>
        <taxon>Eukaryota</taxon>
        <taxon>Viridiplantae</taxon>
        <taxon>Streptophyta</taxon>
        <taxon>Embryophyta</taxon>
        <taxon>Tracheophyta</taxon>
        <taxon>Spermatophyta</taxon>
        <taxon>Magnoliopsida</taxon>
        <taxon>eudicotyledons</taxon>
        <taxon>Gunneridae</taxon>
        <taxon>Pentapetalae</taxon>
        <taxon>rosids</taxon>
        <taxon>malvids</taxon>
        <taxon>Malvales</taxon>
        <taxon>Malvaceae</taxon>
        <taxon>Grewioideae</taxon>
        <taxon>Apeibeae</taxon>
        <taxon>Corchorus</taxon>
    </lineage>
</organism>
<gene>
    <name evidence="1" type="ORF">CCACVL1_19575</name>
</gene>
<reference evidence="1 2" key="1">
    <citation type="submission" date="2013-09" db="EMBL/GenBank/DDBJ databases">
        <title>Corchorus capsularis genome sequencing.</title>
        <authorList>
            <person name="Alam M."/>
            <person name="Haque M.S."/>
            <person name="Islam M.S."/>
            <person name="Emdad E.M."/>
            <person name="Islam M.M."/>
            <person name="Ahmed B."/>
            <person name="Halim A."/>
            <person name="Hossen Q.M.M."/>
            <person name="Hossain M.Z."/>
            <person name="Ahmed R."/>
            <person name="Khan M.M."/>
            <person name="Islam R."/>
            <person name="Rashid M.M."/>
            <person name="Khan S.A."/>
            <person name="Rahman M.S."/>
            <person name="Alam M."/>
        </authorList>
    </citation>
    <scope>NUCLEOTIDE SEQUENCE [LARGE SCALE GENOMIC DNA]</scope>
    <source>
        <strain evidence="2">cv. CVL-1</strain>
        <tissue evidence="1">Whole seedling</tissue>
    </source>
</reference>
<protein>
    <submittedName>
        <fullName evidence="1">Uncharacterized protein</fullName>
    </submittedName>
</protein>
<dbReference type="EMBL" id="AWWV01012061">
    <property type="protein sequence ID" value="OMO69275.1"/>
    <property type="molecule type" value="Genomic_DNA"/>
</dbReference>